<reference evidence="3" key="1">
    <citation type="journal article" date="2014" name="Int. J. Syst. Evol. Microbiol.">
        <title>Complete genome sequence of Corynebacterium casei LMG S-19264T (=DSM 44701T), isolated from a smear-ripened cheese.</title>
        <authorList>
            <consortium name="US DOE Joint Genome Institute (JGI-PGF)"/>
            <person name="Walter F."/>
            <person name="Albersmeier A."/>
            <person name="Kalinowski J."/>
            <person name="Ruckert C."/>
        </authorList>
    </citation>
    <scope>NUCLEOTIDE SEQUENCE</scope>
    <source>
        <strain evidence="3">JCM 30804</strain>
    </source>
</reference>
<evidence type="ECO:0000259" key="2">
    <source>
        <dbReference type="PROSITE" id="PS51833"/>
    </source>
</evidence>
<organism evidence="3 4">
    <name type="scientific">Shewanella gelidii</name>
    <dbReference type="NCBI Taxonomy" id="1642821"/>
    <lineage>
        <taxon>Bacteria</taxon>
        <taxon>Pseudomonadati</taxon>
        <taxon>Pseudomonadota</taxon>
        <taxon>Gammaproteobacteria</taxon>
        <taxon>Alteromonadales</taxon>
        <taxon>Shewanellaceae</taxon>
        <taxon>Shewanella</taxon>
    </lineage>
</organism>
<proteinExistence type="predicted"/>
<feature type="domain" description="HDOD" evidence="2">
    <location>
        <begin position="198"/>
        <end position="385"/>
    </location>
</feature>
<dbReference type="InterPro" id="IPR001633">
    <property type="entry name" value="EAL_dom"/>
</dbReference>
<dbReference type="Proteomes" id="UP000613743">
    <property type="component" value="Unassembled WGS sequence"/>
</dbReference>
<gene>
    <name evidence="3" type="ORF">GCM10009332_12780</name>
</gene>
<sequence>MYTYVARQPIFDAENKVIAYELLYRDGDKNCFPNIDSNEATSKIIAQNHLMSGFESIVQDKMAFINFSEDTILHHFPTSIDPEQVYIEVLETVNITPELVKACQELHRLGYRLAFDDFDFDSKWDPLLPYISMIKVDVQQFSIIQISKNIRQLEGSGIILLAEKVETETEFVRLRHLGFQYFQGYYFARPEMFKQKNIAPSKQNLLQLMAESAKPHLDLEVVSTIIERDVSLSYKLLRFINSSAFAKRQEIASLKHALSYMGEVEVKKFISLIALAKLAEDKNPELTNMAIIRAKFCSNLSAYKNESQNPPSAFLTGLFSLIDVMLDMELGLALEKLPVQEQIKLALTDKVGSLGGYLELIRAFEQANWVQVDNLSKQLAVPNQCILTAYTEAIQWANSFENIQ</sequence>
<dbReference type="PIRSF" id="PIRSF003180">
    <property type="entry name" value="DiGMPpdiest_YuxH"/>
    <property type="match status" value="1"/>
</dbReference>
<dbReference type="InterPro" id="IPR035919">
    <property type="entry name" value="EAL_sf"/>
</dbReference>
<dbReference type="InterPro" id="IPR013976">
    <property type="entry name" value="HDOD"/>
</dbReference>
<dbReference type="PROSITE" id="PS50883">
    <property type="entry name" value="EAL"/>
    <property type="match status" value="1"/>
</dbReference>
<evidence type="ECO:0000313" key="3">
    <source>
        <dbReference type="EMBL" id="GGI76794.1"/>
    </source>
</evidence>
<evidence type="ECO:0000313" key="4">
    <source>
        <dbReference type="Proteomes" id="UP000613743"/>
    </source>
</evidence>
<dbReference type="PANTHER" id="PTHR33525:SF4">
    <property type="entry name" value="CYCLIC DI-GMP PHOSPHODIESTERASE CDGJ"/>
    <property type="match status" value="1"/>
</dbReference>
<dbReference type="PANTHER" id="PTHR33525">
    <property type="match status" value="1"/>
</dbReference>
<keyword evidence="3" id="KW-0808">Transferase</keyword>
<dbReference type="SUPFAM" id="SSF141868">
    <property type="entry name" value="EAL domain-like"/>
    <property type="match status" value="1"/>
</dbReference>
<feature type="domain" description="EAL" evidence="1">
    <location>
        <begin position="1"/>
        <end position="204"/>
    </location>
</feature>
<dbReference type="PROSITE" id="PS51833">
    <property type="entry name" value="HDOD"/>
    <property type="match status" value="1"/>
</dbReference>
<reference evidence="3" key="2">
    <citation type="submission" date="2020-09" db="EMBL/GenBank/DDBJ databases">
        <authorList>
            <person name="Sun Q."/>
            <person name="Ohkuma M."/>
        </authorList>
    </citation>
    <scope>NUCLEOTIDE SEQUENCE</scope>
    <source>
        <strain evidence="3">JCM 30804</strain>
    </source>
</reference>
<dbReference type="Pfam" id="PF08668">
    <property type="entry name" value="HDOD"/>
    <property type="match status" value="1"/>
</dbReference>
<name>A0A917N8D9_9GAMM</name>
<keyword evidence="4" id="KW-1185">Reference proteome</keyword>
<dbReference type="SUPFAM" id="SSF109604">
    <property type="entry name" value="HD-domain/PDEase-like"/>
    <property type="match status" value="1"/>
</dbReference>
<dbReference type="GO" id="GO:0016301">
    <property type="term" value="F:kinase activity"/>
    <property type="evidence" value="ECO:0007669"/>
    <property type="project" value="UniProtKB-KW"/>
</dbReference>
<dbReference type="InterPro" id="IPR052340">
    <property type="entry name" value="RNase_Y/CdgJ"/>
</dbReference>
<dbReference type="EMBL" id="BMPZ01000002">
    <property type="protein sequence ID" value="GGI76794.1"/>
    <property type="molecule type" value="Genomic_DNA"/>
</dbReference>
<comment type="caution">
    <text evidence="3">The sequence shown here is derived from an EMBL/GenBank/DDBJ whole genome shotgun (WGS) entry which is preliminary data.</text>
</comment>
<keyword evidence="3" id="KW-0418">Kinase</keyword>
<dbReference type="Gene3D" id="1.10.3210.10">
    <property type="entry name" value="Hypothetical protein af1432"/>
    <property type="match status" value="1"/>
</dbReference>
<dbReference type="InterPro" id="IPR014408">
    <property type="entry name" value="dGMP_Pdiesterase_EAL/HD-GYP"/>
</dbReference>
<dbReference type="SMART" id="SM00052">
    <property type="entry name" value="EAL"/>
    <property type="match status" value="1"/>
</dbReference>
<dbReference type="RefSeq" id="WP_188918993.1">
    <property type="nucleotide sequence ID" value="NZ_BMPZ01000002.1"/>
</dbReference>
<dbReference type="AlphaFoldDB" id="A0A917N8D9"/>
<protein>
    <submittedName>
        <fullName evidence="3">Histidine kinase</fullName>
    </submittedName>
</protein>
<dbReference type="Pfam" id="PF00563">
    <property type="entry name" value="EAL"/>
    <property type="match status" value="1"/>
</dbReference>
<evidence type="ECO:0000259" key="1">
    <source>
        <dbReference type="PROSITE" id="PS50883"/>
    </source>
</evidence>
<dbReference type="Gene3D" id="3.20.20.450">
    <property type="entry name" value="EAL domain"/>
    <property type="match status" value="1"/>
</dbReference>
<accession>A0A917N8D9</accession>